<sequence length="907" mass="100797">MEATAGSETESGGDTVTAECANRIPVPRPPSIEEFTIVKPISRGAFGKVYLGQKGGKLYAVKVVKKADMINKNMTHQVQAERDALALSKSPFIVHLYYSLQSANNVYLVMEYLIGGDVKSLLHIYGYFDEEMAVKYISEVALALDYLHRHGIIHRDLKPDNMLISNEGHIKLTDFGLSKITLNRDINMMDILTTPSMAKPRQDYSRTPGQVLSLISSLRFYTPAAEKNKDSANILSTHVFETSQLSQGLICPMSVDHRDTTPYSSKLLHSCLETVTSDPGMPVKCLTSNLLQSRRRLATSSASSQSHTFLSSVESECHSSPRWEKDCQESDDALGSTVMSWNIIEKPSCTKSTDAIETKGFNKKDFELTLSPIHNSSIIPATGSSCVNLAKKCFPGEVSREARELDINNVNVATDTTRCGFHQSDQWVVDPSDGTEEYCGKRGFKRNSELVDSSPCQHIIQNKKNCIEHKSRNEKSNGYINQRTSLTNEVQDLKLSVCESQQSDCANKENMVNSSIDKQQTPEKSPIPMIAKNLMCELDEDCNKNNKKFLSSSFLGSDDERASKSICMDSDSSFPGISIMESSLERQSLDPDKSIRESSFEESNIEDLLAVSPSWQENPLPKDDENPAVQASSQKMLASSSDVLKTLTLSKRNAVAFRSFNSHINASNNSEPSKMSVTSLDAMDISCVYSGSYPMAITPSQKGISYVPYQTPNQVKSETPYRTPKSVRRGAAPVDDARILGTPDYLAPELLLGRAHAGKRVLISNLSKIIKIYVFFLTSPLIFCPAVDWWALGVCLFEFLTGIPPFNDETSQQVFQNILKRDIPWPESEEKLSDNAQNAVEILLTIDNAKRAGIKELKCHPLFSDVDWENLQHQTMPFIPQPDDETDTSYFEARNNAQHLTVSGFSL</sequence>
<dbReference type="SUPFAM" id="SSF56112">
    <property type="entry name" value="Protein kinase-like (PK-like)"/>
    <property type="match status" value="1"/>
</dbReference>
<keyword evidence="8" id="KW-0597">Phosphoprotein</keyword>
<dbReference type="PROSITE" id="PS00108">
    <property type="entry name" value="PROTEIN_KINASE_ST"/>
    <property type="match status" value="1"/>
</dbReference>
<gene>
    <name evidence="26" type="ORF">NYPRO_LOCUS11909</name>
</gene>
<evidence type="ECO:0000256" key="20">
    <source>
        <dbReference type="ARBA" id="ARBA00047899"/>
    </source>
</evidence>
<evidence type="ECO:0000256" key="1">
    <source>
        <dbReference type="ARBA" id="ARBA00004123"/>
    </source>
</evidence>
<evidence type="ECO:0000256" key="8">
    <source>
        <dbReference type="ARBA" id="ARBA00022553"/>
    </source>
</evidence>
<keyword evidence="10" id="KW-0808">Transferase</keyword>
<evidence type="ECO:0000256" key="21">
    <source>
        <dbReference type="ARBA" id="ARBA00048679"/>
    </source>
</evidence>
<dbReference type="GO" id="GO:0004674">
    <property type="term" value="F:protein serine/threonine kinase activity"/>
    <property type="evidence" value="ECO:0007669"/>
    <property type="project" value="UniProtKB-KW"/>
</dbReference>
<feature type="domain" description="Protein kinase" evidence="24">
    <location>
        <begin position="549"/>
        <end position="863"/>
    </location>
</feature>
<dbReference type="CDD" id="cd05610">
    <property type="entry name" value="STKc_MASTL"/>
    <property type="match status" value="1"/>
</dbReference>
<dbReference type="PANTHER" id="PTHR24356:SF1">
    <property type="entry name" value="SERINE_THREONINE-PROTEIN KINASE GREATWALL"/>
    <property type="match status" value="1"/>
</dbReference>
<accession>A0A811YNL6</accession>
<evidence type="ECO:0000256" key="4">
    <source>
        <dbReference type="ARBA" id="ARBA00012513"/>
    </source>
</evidence>
<comment type="catalytic activity">
    <reaction evidence="20">
        <text>L-threonyl-[protein] + ATP = O-phospho-L-threonyl-[protein] + ADP + H(+)</text>
        <dbReference type="Rhea" id="RHEA:46608"/>
        <dbReference type="Rhea" id="RHEA-COMP:11060"/>
        <dbReference type="Rhea" id="RHEA-COMP:11605"/>
        <dbReference type="ChEBI" id="CHEBI:15378"/>
        <dbReference type="ChEBI" id="CHEBI:30013"/>
        <dbReference type="ChEBI" id="CHEBI:30616"/>
        <dbReference type="ChEBI" id="CHEBI:61977"/>
        <dbReference type="ChEBI" id="CHEBI:456216"/>
        <dbReference type="EC" id="2.7.11.1"/>
    </reaction>
</comment>
<protein>
    <recommendedName>
        <fullName evidence="5">Serine/threonine-protein kinase greatwall</fullName>
        <ecNumber evidence="4">2.7.11.1</ecNumber>
    </recommendedName>
    <alternativeName>
        <fullName evidence="19">Microtubule-associated serine/threonine-protein kinase-like</fullName>
    </alternativeName>
</protein>
<comment type="similarity">
    <text evidence="3">Belongs to the protein kinase superfamily. AGC Ser/Thr protein kinase family.</text>
</comment>
<keyword evidence="7" id="KW-0723">Serine/threonine-protein kinase</keyword>
<keyword evidence="15" id="KW-0007">Acetylation</keyword>
<feature type="region of interest" description="Disordered" evidence="23">
    <location>
        <begin position="613"/>
        <end position="634"/>
    </location>
</feature>
<evidence type="ECO:0000256" key="11">
    <source>
        <dbReference type="ARBA" id="ARBA00022741"/>
    </source>
</evidence>
<keyword evidence="16" id="KW-0206">Cytoskeleton</keyword>
<evidence type="ECO:0000256" key="13">
    <source>
        <dbReference type="ARBA" id="ARBA00022777"/>
    </source>
</evidence>
<dbReference type="InterPro" id="IPR050236">
    <property type="entry name" value="Ser_Thr_kinase_AGC"/>
</dbReference>
<dbReference type="AlphaFoldDB" id="A0A811YNL6"/>
<keyword evidence="12" id="KW-0498">Mitosis</keyword>
<evidence type="ECO:0000256" key="3">
    <source>
        <dbReference type="ARBA" id="ARBA00009903"/>
    </source>
</evidence>
<evidence type="ECO:0000256" key="14">
    <source>
        <dbReference type="ARBA" id="ARBA00022840"/>
    </source>
</evidence>
<keyword evidence="27" id="KW-1185">Reference proteome</keyword>
<dbReference type="InterPro" id="IPR008271">
    <property type="entry name" value="Ser/Thr_kinase_AS"/>
</dbReference>
<evidence type="ECO:0000313" key="26">
    <source>
        <dbReference type="EMBL" id="CAD7679110.1"/>
    </source>
</evidence>
<dbReference type="Gene3D" id="3.30.200.20">
    <property type="entry name" value="Phosphorylase Kinase, domain 1"/>
    <property type="match status" value="1"/>
</dbReference>
<dbReference type="GO" id="GO:0005813">
    <property type="term" value="C:centrosome"/>
    <property type="evidence" value="ECO:0007669"/>
    <property type="project" value="UniProtKB-SubCell"/>
</dbReference>
<keyword evidence="18" id="KW-0131">Cell cycle</keyword>
<evidence type="ECO:0000256" key="6">
    <source>
        <dbReference type="ARBA" id="ARBA00022490"/>
    </source>
</evidence>
<dbReference type="Pfam" id="PF00069">
    <property type="entry name" value="Pkinase"/>
    <property type="match status" value="2"/>
</dbReference>
<dbReference type="PROSITE" id="PS50011">
    <property type="entry name" value="PROTEIN_KINASE_DOM"/>
    <property type="match status" value="2"/>
</dbReference>
<comment type="subcellular location">
    <subcellularLocation>
        <location evidence="2">Cytoplasm</location>
        <location evidence="2">Cytoskeleton</location>
        <location evidence="2">Microtubule organizing center</location>
        <location evidence="2">Centrosome</location>
    </subcellularLocation>
    <subcellularLocation>
        <location evidence="1">Nucleus</location>
    </subcellularLocation>
</comment>
<dbReference type="Proteomes" id="UP000645828">
    <property type="component" value="Unassembled WGS sequence"/>
</dbReference>
<evidence type="ECO:0000256" key="7">
    <source>
        <dbReference type="ARBA" id="ARBA00022527"/>
    </source>
</evidence>
<dbReference type="EC" id="2.7.11.1" evidence="4"/>
<keyword evidence="13" id="KW-0418">Kinase</keyword>
<dbReference type="InterPro" id="IPR000961">
    <property type="entry name" value="AGC-kinase_C"/>
</dbReference>
<name>A0A811YNL6_NYCPR</name>
<evidence type="ECO:0000256" key="23">
    <source>
        <dbReference type="SAM" id="MobiDB-lite"/>
    </source>
</evidence>
<evidence type="ECO:0000259" key="25">
    <source>
        <dbReference type="PROSITE" id="PS51285"/>
    </source>
</evidence>
<evidence type="ECO:0000259" key="24">
    <source>
        <dbReference type="PROSITE" id="PS50011"/>
    </source>
</evidence>
<evidence type="ECO:0000256" key="10">
    <source>
        <dbReference type="ARBA" id="ARBA00022679"/>
    </source>
</evidence>
<keyword evidence="6" id="KW-0963">Cytoplasm</keyword>
<dbReference type="FunFam" id="3.30.200.20:FF:000277">
    <property type="entry name" value="serine/threonine-protein kinase greatwall isoform X1"/>
    <property type="match status" value="1"/>
</dbReference>
<evidence type="ECO:0000256" key="9">
    <source>
        <dbReference type="ARBA" id="ARBA00022618"/>
    </source>
</evidence>
<evidence type="ECO:0000256" key="12">
    <source>
        <dbReference type="ARBA" id="ARBA00022776"/>
    </source>
</evidence>
<evidence type="ECO:0000256" key="22">
    <source>
        <dbReference type="ARBA" id="ARBA00058869"/>
    </source>
</evidence>
<comment type="caution">
    <text evidence="26">The sequence shown here is derived from an EMBL/GenBank/DDBJ whole genome shotgun (WGS) entry which is preliminary data.</text>
</comment>
<organism evidence="26 27">
    <name type="scientific">Nyctereutes procyonoides</name>
    <name type="common">Raccoon dog</name>
    <name type="synonym">Canis procyonoides</name>
    <dbReference type="NCBI Taxonomy" id="34880"/>
    <lineage>
        <taxon>Eukaryota</taxon>
        <taxon>Metazoa</taxon>
        <taxon>Chordata</taxon>
        <taxon>Craniata</taxon>
        <taxon>Vertebrata</taxon>
        <taxon>Euteleostomi</taxon>
        <taxon>Mammalia</taxon>
        <taxon>Eutheria</taxon>
        <taxon>Laurasiatheria</taxon>
        <taxon>Carnivora</taxon>
        <taxon>Caniformia</taxon>
        <taxon>Canidae</taxon>
        <taxon>Nyctereutes</taxon>
    </lineage>
</organism>
<dbReference type="GO" id="GO:0035556">
    <property type="term" value="P:intracellular signal transduction"/>
    <property type="evidence" value="ECO:0007669"/>
    <property type="project" value="TreeGrafter"/>
</dbReference>
<dbReference type="GO" id="GO:0005524">
    <property type="term" value="F:ATP binding"/>
    <property type="evidence" value="ECO:0007669"/>
    <property type="project" value="UniProtKB-KW"/>
</dbReference>
<comment type="catalytic activity">
    <reaction evidence="21">
        <text>L-seryl-[protein] + ATP = O-phospho-L-seryl-[protein] + ADP + H(+)</text>
        <dbReference type="Rhea" id="RHEA:17989"/>
        <dbReference type="Rhea" id="RHEA-COMP:9863"/>
        <dbReference type="Rhea" id="RHEA-COMP:11604"/>
        <dbReference type="ChEBI" id="CHEBI:15378"/>
        <dbReference type="ChEBI" id="CHEBI:29999"/>
        <dbReference type="ChEBI" id="CHEBI:30616"/>
        <dbReference type="ChEBI" id="CHEBI:83421"/>
        <dbReference type="ChEBI" id="CHEBI:456216"/>
        <dbReference type="EC" id="2.7.11.1"/>
    </reaction>
</comment>
<dbReference type="PROSITE" id="PS51285">
    <property type="entry name" value="AGC_KINASE_CTER"/>
    <property type="match status" value="1"/>
</dbReference>
<dbReference type="EMBL" id="CAJHUB010000681">
    <property type="protein sequence ID" value="CAD7679110.1"/>
    <property type="molecule type" value="Genomic_DNA"/>
</dbReference>
<evidence type="ECO:0000256" key="15">
    <source>
        <dbReference type="ARBA" id="ARBA00022990"/>
    </source>
</evidence>
<evidence type="ECO:0000256" key="19">
    <source>
        <dbReference type="ARBA" id="ARBA00033099"/>
    </source>
</evidence>
<evidence type="ECO:0000256" key="5">
    <source>
        <dbReference type="ARBA" id="ARBA00022148"/>
    </source>
</evidence>
<proteinExistence type="inferred from homology"/>
<dbReference type="InterPro" id="IPR037638">
    <property type="entry name" value="MASTL_STKc"/>
</dbReference>
<dbReference type="PANTHER" id="PTHR24356">
    <property type="entry name" value="SERINE/THREONINE-PROTEIN KINASE"/>
    <property type="match status" value="1"/>
</dbReference>
<dbReference type="SMART" id="SM00220">
    <property type="entry name" value="S_TKc"/>
    <property type="match status" value="1"/>
</dbReference>
<evidence type="ECO:0000256" key="18">
    <source>
        <dbReference type="ARBA" id="ARBA00023306"/>
    </source>
</evidence>
<keyword evidence="14" id="KW-0067">ATP-binding</keyword>
<feature type="domain" description="AGC-kinase C-terminal" evidence="25">
    <location>
        <begin position="864"/>
        <end position="907"/>
    </location>
</feature>
<dbReference type="InterPro" id="IPR011009">
    <property type="entry name" value="Kinase-like_dom_sf"/>
</dbReference>
<dbReference type="Gene3D" id="1.10.510.10">
    <property type="entry name" value="Transferase(Phosphotransferase) domain 1"/>
    <property type="match status" value="2"/>
</dbReference>
<dbReference type="InterPro" id="IPR000719">
    <property type="entry name" value="Prot_kinase_dom"/>
</dbReference>
<comment type="function">
    <text evidence="22">Serine/threonine kinase that plays a key role in M phase by acting as a regulator of mitosis entry and maintenance. Acts by promoting the inactivation of protein phosphatase 2A (PP2A) during M phase: does not directly inhibit PP2A but acts by mediating phosphorylation and subsequent activation of ARPP19 and ENSA at 'Ser-62' and 'Ser-67', respectively. ARPP19 and ENSA are phosphatase inhibitors that specifically inhibit the PPP2R2D (PR55-delta) subunit of PP2A. Inactivation of PP2A during M phase is essential to keep cyclin-B1-CDK1 activity high. Following DNA damage, it is also involved in checkpoint recovery by being inhibited.</text>
</comment>
<evidence type="ECO:0000256" key="17">
    <source>
        <dbReference type="ARBA" id="ARBA00023242"/>
    </source>
</evidence>
<dbReference type="FunFam" id="1.10.510.10:FF:000278">
    <property type="entry name" value="serine/threonine-protein kinase greatwall isoform X1"/>
    <property type="match status" value="1"/>
</dbReference>
<dbReference type="FunFam" id="1.10.510.10:FF:001219">
    <property type="entry name" value="serine/threonine-protein kinase greatwall isoform X1"/>
    <property type="match status" value="1"/>
</dbReference>
<dbReference type="GO" id="GO:0051301">
    <property type="term" value="P:cell division"/>
    <property type="evidence" value="ECO:0007669"/>
    <property type="project" value="UniProtKB-KW"/>
</dbReference>
<evidence type="ECO:0000256" key="2">
    <source>
        <dbReference type="ARBA" id="ARBA00004300"/>
    </source>
</evidence>
<reference evidence="26" key="1">
    <citation type="submission" date="2020-12" db="EMBL/GenBank/DDBJ databases">
        <authorList>
            <consortium name="Molecular Ecology Group"/>
        </authorList>
    </citation>
    <scope>NUCLEOTIDE SEQUENCE</scope>
    <source>
        <strain evidence="26">TBG_1078</strain>
    </source>
</reference>
<keyword evidence="11" id="KW-0547">Nucleotide-binding</keyword>
<keyword evidence="9" id="KW-0132">Cell division</keyword>
<dbReference type="GO" id="GO:0005634">
    <property type="term" value="C:nucleus"/>
    <property type="evidence" value="ECO:0007669"/>
    <property type="project" value="UniProtKB-SubCell"/>
</dbReference>
<feature type="domain" description="Protein kinase" evidence="24">
    <location>
        <begin position="35"/>
        <end position="310"/>
    </location>
</feature>
<keyword evidence="17" id="KW-0539">Nucleus</keyword>
<evidence type="ECO:0000256" key="16">
    <source>
        <dbReference type="ARBA" id="ARBA00023212"/>
    </source>
</evidence>
<evidence type="ECO:0000313" key="27">
    <source>
        <dbReference type="Proteomes" id="UP000645828"/>
    </source>
</evidence>